<organism evidence="2 3">
    <name type="scientific">Natronocella acetinitrilica</name>
    <dbReference type="NCBI Taxonomy" id="414046"/>
    <lineage>
        <taxon>Bacteria</taxon>
        <taxon>Pseudomonadati</taxon>
        <taxon>Pseudomonadota</taxon>
        <taxon>Gammaproteobacteria</taxon>
        <taxon>Chromatiales</taxon>
        <taxon>Ectothiorhodospiraceae</taxon>
        <taxon>Natronocella</taxon>
    </lineage>
</organism>
<dbReference type="GO" id="GO:0051301">
    <property type="term" value="P:cell division"/>
    <property type="evidence" value="ECO:0007669"/>
    <property type="project" value="UniProtKB-KW"/>
</dbReference>
<evidence type="ECO:0000313" key="3">
    <source>
        <dbReference type="Proteomes" id="UP001205843"/>
    </source>
</evidence>
<evidence type="ECO:0000256" key="1">
    <source>
        <dbReference type="SAM" id="Coils"/>
    </source>
</evidence>
<dbReference type="RefSeq" id="WP_253472609.1">
    <property type="nucleotide sequence ID" value="NZ_JALJXV010000001.1"/>
</dbReference>
<dbReference type="Proteomes" id="UP001205843">
    <property type="component" value="Unassembled WGS sequence"/>
</dbReference>
<keyword evidence="2" id="KW-0132">Cell division</keyword>
<protein>
    <submittedName>
        <fullName evidence="2">Cell division protein ZapB</fullName>
    </submittedName>
</protein>
<keyword evidence="3" id="KW-1185">Reference proteome</keyword>
<reference evidence="2" key="1">
    <citation type="submission" date="2022-03" db="EMBL/GenBank/DDBJ databases">
        <title>Genomic Encyclopedia of Type Strains, Phase III (KMG-III): the genomes of soil and plant-associated and newly described type strains.</title>
        <authorList>
            <person name="Whitman W."/>
        </authorList>
    </citation>
    <scope>NUCLEOTIDE SEQUENCE</scope>
    <source>
        <strain evidence="2">ANL 6-2</strain>
    </source>
</reference>
<keyword evidence="1" id="KW-0175">Coiled coil</keyword>
<accession>A0AAE3KAZ4</accession>
<dbReference type="NCBIfam" id="TIGR02449">
    <property type="entry name" value="TIGR02449 family protein"/>
    <property type="match status" value="1"/>
</dbReference>
<proteinExistence type="predicted"/>
<gene>
    <name evidence="2" type="ORF">J2T57_000085</name>
</gene>
<dbReference type="SUPFAM" id="SSF57997">
    <property type="entry name" value="Tropomyosin"/>
    <property type="match status" value="1"/>
</dbReference>
<keyword evidence="2" id="KW-0131">Cell cycle</keyword>
<feature type="coiled-coil region" evidence="1">
    <location>
        <begin position="6"/>
        <end position="47"/>
    </location>
</feature>
<dbReference type="AlphaFoldDB" id="A0AAE3KAZ4"/>
<comment type="caution">
    <text evidence="2">The sequence shown here is derived from an EMBL/GenBank/DDBJ whole genome shotgun (WGS) entry which is preliminary data.</text>
</comment>
<dbReference type="EMBL" id="JALJXV010000001">
    <property type="protein sequence ID" value="MCP1672993.1"/>
    <property type="molecule type" value="Genomic_DNA"/>
</dbReference>
<dbReference type="InterPro" id="IPR012662">
    <property type="entry name" value="CHP02449"/>
</dbReference>
<evidence type="ECO:0000313" key="2">
    <source>
        <dbReference type="EMBL" id="MCP1672993.1"/>
    </source>
</evidence>
<sequence length="75" mass="8957">MTDEATTHIREELRRLEDRIEVLVQRCRRLDEENRVLRQSQESLNAERAGLLEKNEVARSRIEAMISRLKAMEQH</sequence>
<name>A0AAE3KAZ4_9GAMM</name>